<keyword evidence="2" id="KW-1185">Reference proteome</keyword>
<feature type="non-terminal residue" evidence="1">
    <location>
        <position position="1"/>
    </location>
</feature>
<dbReference type="InterPro" id="IPR036397">
    <property type="entry name" value="RNaseH_sf"/>
</dbReference>
<dbReference type="Gene3D" id="3.30.420.10">
    <property type="entry name" value="Ribonuclease H-like superfamily/Ribonuclease H"/>
    <property type="match status" value="1"/>
</dbReference>
<sequence>TDATCAAKQATSGYVGAPTLPNVAYTTEGQARREQHEKIGAGLENTFKNVRIFSVLSVLCLCATASVPLPLCHDACSISTMNTCICGELMTLSFSITLEFRSRWVTRAHRTYSAAERKDKTQLRFSSSLLYTCRLSYEFWTVRGERARSVNPKNPYLISNYETTLVLCALRRMGKQQIRYTISCSAWSLCGRMMQKIGFMSPVISSPSLERGYFIALRGISSHLWHAFRWHKSHILAPLRSHHTRIRSCANLTSRYQKRRRHFCKILRDETAYFICQRTGLFCSRGCASFNGVALPRLLEIRPNAWWQQDGAPSHGCIKARAVLNRTFQDRWIGRDGPASWPSKSPDMNLCNFGLWADSKRRVDAKGIEPIVYLLSATIVPTSSSSRAKTLLASSAKIVYASSGSRAKTLPSSRTKIGACSWSSGAQMEWYETLILTQYPATSENSAPERCALQALLHSKRTTDRRTRVTSDRIDSD</sequence>
<evidence type="ECO:0000313" key="1">
    <source>
        <dbReference type="EMBL" id="CAB0030748.1"/>
    </source>
</evidence>
<evidence type="ECO:0000313" key="2">
    <source>
        <dbReference type="Proteomes" id="UP000479190"/>
    </source>
</evidence>
<dbReference type="Proteomes" id="UP000479190">
    <property type="component" value="Unassembled WGS sequence"/>
</dbReference>
<organism evidence="1 2">
    <name type="scientific">Trichogramma brassicae</name>
    <dbReference type="NCBI Taxonomy" id="86971"/>
    <lineage>
        <taxon>Eukaryota</taxon>
        <taxon>Metazoa</taxon>
        <taxon>Ecdysozoa</taxon>
        <taxon>Arthropoda</taxon>
        <taxon>Hexapoda</taxon>
        <taxon>Insecta</taxon>
        <taxon>Pterygota</taxon>
        <taxon>Neoptera</taxon>
        <taxon>Endopterygota</taxon>
        <taxon>Hymenoptera</taxon>
        <taxon>Apocrita</taxon>
        <taxon>Proctotrupomorpha</taxon>
        <taxon>Chalcidoidea</taxon>
        <taxon>Trichogrammatidae</taxon>
        <taxon>Trichogramma</taxon>
    </lineage>
</organism>
<name>A0A6H5HZL9_9HYME</name>
<proteinExistence type="predicted"/>
<accession>A0A6H5HZL9</accession>
<protein>
    <submittedName>
        <fullName evidence="1">Uncharacterized protein</fullName>
    </submittedName>
</protein>
<dbReference type="GO" id="GO:0003676">
    <property type="term" value="F:nucleic acid binding"/>
    <property type="evidence" value="ECO:0007669"/>
    <property type="project" value="InterPro"/>
</dbReference>
<reference evidence="1 2" key="1">
    <citation type="submission" date="2020-02" db="EMBL/GenBank/DDBJ databases">
        <authorList>
            <person name="Ferguson B K."/>
        </authorList>
    </citation>
    <scope>NUCLEOTIDE SEQUENCE [LARGE SCALE GENOMIC DNA]</scope>
</reference>
<dbReference type="AlphaFoldDB" id="A0A6H5HZL9"/>
<dbReference type="OrthoDB" id="6764275at2759"/>
<dbReference type="EMBL" id="CADCXV010000535">
    <property type="protein sequence ID" value="CAB0030748.1"/>
    <property type="molecule type" value="Genomic_DNA"/>
</dbReference>
<dbReference type="PANTHER" id="PTHR47326:SF1">
    <property type="entry name" value="HTH PSQ-TYPE DOMAIN-CONTAINING PROTEIN"/>
    <property type="match status" value="1"/>
</dbReference>
<gene>
    <name evidence="1" type="ORF">TBRA_LOCUS2741</name>
</gene>
<dbReference type="PANTHER" id="PTHR47326">
    <property type="entry name" value="TRANSPOSABLE ELEMENT TC3 TRANSPOSASE-LIKE PROTEIN"/>
    <property type="match status" value="1"/>
</dbReference>